<evidence type="ECO:0000313" key="2">
    <source>
        <dbReference type="EMBL" id="SIR47516.1"/>
    </source>
</evidence>
<dbReference type="STRING" id="464.Lgor_2455"/>
<reference evidence="3 5" key="2">
    <citation type="submission" date="2018-06" db="EMBL/GenBank/DDBJ databases">
        <authorList>
            <consortium name="Pathogen Informatics"/>
            <person name="Doyle S."/>
        </authorList>
    </citation>
    <scope>NUCLEOTIDE SEQUENCE [LARGE SCALE GENOMIC DNA]</scope>
    <source>
        <strain evidence="3 5">NCTC11401</strain>
    </source>
</reference>
<dbReference type="PANTHER" id="PTHR36444:SF2">
    <property type="entry name" value="TRANSCRIPTIONAL REGULATOR PROTEIN YOBU-RELATED"/>
    <property type="match status" value="1"/>
</dbReference>
<dbReference type="Proteomes" id="UP000254374">
    <property type="component" value="Unassembled WGS sequence"/>
</dbReference>
<keyword evidence="2" id="KW-0238">DNA-binding</keyword>
<dbReference type="PANTHER" id="PTHR36444">
    <property type="entry name" value="TRANSCRIPTIONAL REGULATOR PROTEIN YOBU-RELATED"/>
    <property type="match status" value="1"/>
</dbReference>
<reference evidence="2 4" key="1">
    <citation type="submission" date="2017-01" db="EMBL/GenBank/DDBJ databases">
        <authorList>
            <person name="Varghese N."/>
            <person name="Submissions S."/>
        </authorList>
    </citation>
    <scope>NUCLEOTIDE SEQUENCE [LARGE SCALE GENOMIC DNA]</scope>
    <source>
        <strain evidence="2 4">ATCC 33342</strain>
    </source>
</reference>
<dbReference type="GO" id="GO:0003677">
    <property type="term" value="F:DNA binding"/>
    <property type="evidence" value="ECO:0007669"/>
    <property type="project" value="UniProtKB-KW"/>
</dbReference>
<feature type="domain" description="AraC effector-binding" evidence="1">
    <location>
        <begin position="4"/>
        <end position="153"/>
    </location>
</feature>
<dbReference type="RefSeq" id="WP_058468912.1">
    <property type="nucleotide sequence ID" value="NZ_CAAAIX010000022.1"/>
</dbReference>
<dbReference type="Proteomes" id="UP000186808">
    <property type="component" value="Unassembled WGS sequence"/>
</dbReference>
<sequence>MIQNTPQLIKVEAFTVMGLSVRTQNSNEFNPQTAKIPELWQRFYTLQIPAQKSDSPIYGVYSDYESDSKGLYTVTAGVELNNSAIINHFDTVSIKKGNYLVFKNSGPMPKAIIETWQAIWEYFETESNVLRAYETDFEVYTGQEQCAIYIGVKYS</sequence>
<evidence type="ECO:0000313" key="5">
    <source>
        <dbReference type="Proteomes" id="UP000254374"/>
    </source>
</evidence>
<dbReference type="InterPro" id="IPR011256">
    <property type="entry name" value="Reg_factor_effector_dom_sf"/>
</dbReference>
<name>A0A377GJB7_9GAMM</name>
<evidence type="ECO:0000313" key="4">
    <source>
        <dbReference type="Proteomes" id="UP000186808"/>
    </source>
</evidence>
<evidence type="ECO:0000313" key="3">
    <source>
        <dbReference type="EMBL" id="STO24871.1"/>
    </source>
</evidence>
<accession>A0A377GJB7</accession>
<dbReference type="InterPro" id="IPR010499">
    <property type="entry name" value="AraC_E-bd"/>
</dbReference>
<dbReference type="EMBL" id="FTNL01000013">
    <property type="protein sequence ID" value="SIR47516.1"/>
    <property type="molecule type" value="Genomic_DNA"/>
</dbReference>
<dbReference type="InterPro" id="IPR053182">
    <property type="entry name" value="YobU-like_regulator"/>
</dbReference>
<dbReference type="InterPro" id="IPR029441">
    <property type="entry name" value="Cass2"/>
</dbReference>
<protein>
    <submittedName>
        <fullName evidence="3">Bacterial transcription activator, effector binding domain</fullName>
    </submittedName>
    <submittedName>
        <fullName evidence="2">Predicted transcriptional regulator YdeE, contains AraC-type DNA-binding domain</fullName>
    </submittedName>
</protein>
<dbReference type="SUPFAM" id="SSF55136">
    <property type="entry name" value="Probable bacterial effector-binding domain"/>
    <property type="match status" value="1"/>
</dbReference>
<proteinExistence type="predicted"/>
<dbReference type="SMART" id="SM00871">
    <property type="entry name" value="AraC_E_bind"/>
    <property type="match status" value="1"/>
</dbReference>
<dbReference type="OrthoDB" id="3173400at2"/>
<gene>
    <name evidence="3" type="ORF">NCTC11401_01689</name>
    <name evidence="2" type="ORF">SAMN05421777_11321</name>
</gene>
<dbReference type="Gene3D" id="3.20.80.10">
    <property type="entry name" value="Regulatory factor, effector binding domain"/>
    <property type="match status" value="1"/>
</dbReference>
<dbReference type="AlphaFoldDB" id="A0A377GJB7"/>
<organism evidence="3 5">
    <name type="scientific">Fluoribacter gormanii</name>
    <dbReference type="NCBI Taxonomy" id="464"/>
    <lineage>
        <taxon>Bacteria</taxon>
        <taxon>Pseudomonadati</taxon>
        <taxon>Pseudomonadota</taxon>
        <taxon>Gammaproteobacteria</taxon>
        <taxon>Legionellales</taxon>
        <taxon>Legionellaceae</taxon>
        <taxon>Fluoribacter</taxon>
    </lineage>
</organism>
<keyword evidence="4" id="KW-1185">Reference proteome</keyword>
<dbReference type="EMBL" id="UGGV01000001">
    <property type="protein sequence ID" value="STO24871.1"/>
    <property type="molecule type" value="Genomic_DNA"/>
</dbReference>
<evidence type="ECO:0000259" key="1">
    <source>
        <dbReference type="SMART" id="SM00871"/>
    </source>
</evidence>
<dbReference type="Pfam" id="PF14526">
    <property type="entry name" value="Cass2"/>
    <property type="match status" value="1"/>
</dbReference>